<dbReference type="VEuPathDB" id="MicrosporidiaDB:DI09_201p20"/>
<evidence type="ECO:0000256" key="2">
    <source>
        <dbReference type="ARBA" id="ARBA00004801"/>
    </source>
</evidence>
<dbReference type="GO" id="GO:0006166">
    <property type="term" value="P:purine ribonucleoside salvage"/>
    <property type="evidence" value="ECO:0007669"/>
    <property type="project" value="UniProtKB-KW"/>
</dbReference>
<dbReference type="RefSeq" id="XP_013238581.1">
    <property type="nucleotide sequence ID" value="XM_013383127.1"/>
</dbReference>
<dbReference type="PROSITE" id="PS00584">
    <property type="entry name" value="PFKB_KINASES_2"/>
    <property type="match status" value="1"/>
</dbReference>
<dbReference type="AlphaFoldDB" id="A0A098VT35"/>
<comment type="similarity">
    <text evidence="3 10">Belongs to the carbohydrate kinase PfkB family.</text>
</comment>
<accession>A0A098VT35</accession>
<dbReference type="UniPathway" id="UPA00588">
    <property type="reaction ID" value="UER00659"/>
</dbReference>
<dbReference type="PANTHER" id="PTHR45769">
    <property type="entry name" value="ADENOSINE KINASE"/>
    <property type="match status" value="1"/>
</dbReference>
<dbReference type="GO" id="GO:0005524">
    <property type="term" value="F:ATP binding"/>
    <property type="evidence" value="ECO:0007669"/>
    <property type="project" value="UniProtKB-UniRule"/>
</dbReference>
<dbReference type="OrthoDB" id="432447at2759"/>
<evidence type="ECO:0000313" key="13">
    <source>
        <dbReference type="Proteomes" id="UP000029725"/>
    </source>
</evidence>
<dbReference type="HOGENOM" id="CLU_1180482_0_0_1"/>
<evidence type="ECO:0000313" key="12">
    <source>
        <dbReference type="EMBL" id="KGG52145.1"/>
    </source>
</evidence>
<dbReference type="InterPro" id="IPR029056">
    <property type="entry name" value="Ribokinase-like"/>
</dbReference>
<dbReference type="Gene3D" id="3.40.1190.20">
    <property type="match status" value="2"/>
</dbReference>
<dbReference type="SUPFAM" id="SSF53613">
    <property type="entry name" value="Ribokinase-like"/>
    <property type="match status" value="1"/>
</dbReference>
<evidence type="ECO:0000256" key="1">
    <source>
        <dbReference type="ARBA" id="ARBA00001946"/>
    </source>
</evidence>
<keyword evidence="9 10" id="KW-0067">ATP-binding</keyword>
<evidence type="ECO:0000256" key="10">
    <source>
        <dbReference type="RuleBase" id="RU368116"/>
    </source>
</evidence>
<dbReference type="GO" id="GO:0005634">
    <property type="term" value="C:nucleus"/>
    <property type="evidence" value="ECO:0007669"/>
    <property type="project" value="TreeGrafter"/>
</dbReference>
<dbReference type="GO" id="GO:0006144">
    <property type="term" value="P:purine nucleobase metabolic process"/>
    <property type="evidence" value="ECO:0007669"/>
    <property type="project" value="TreeGrafter"/>
</dbReference>
<evidence type="ECO:0000256" key="9">
    <source>
        <dbReference type="ARBA" id="ARBA00022840"/>
    </source>
</evidence>
<evidence type="ECO:0000259" key="11">
    <source>
        <dbReference type="Pfam" id="PF00294"/>
    </source>
</evidence>
<protein>
    <recommendedName>
        <fullName evidence="4 10">Adenosine kinase</fullName>
        <shortName evidence="10">AK</shortName>
        <ecNumber evidence="4 10">2.7.1.20</ecNumber>
    </recommendedName>
    <alternativeName>
        <fullName evidence="10">Adenosine 5'-phosphotransferase</fullName>
    </alternativeName>
</protein>
<feature type="domain" description="Carbohydrate kinase PfkB" evidence="11">
    <location>
        <begin position="14"/>
        <end position="100"/>
    </location>
</feature>
<comment type="caution">
    <text evidence="12">The sequence shown here is derived from an EMBL/GenBank/DDBJ whole genome shotgun (WGS) entry which is preliminary data.</text>
</comment>
<reference evidence="12 13" key="1">
    <citation type="submission" date="2014-04" db="EMBL/GenBank/DDBJ databases">
        <title>A new species of microsporidia sheds light on the evolution of extreme parasitism.</title>
        <authorList>
            <person name="Haag K.L."/>
            <person name="James T.Y."/>
            <person name="Larsson R."/>
            <person name="Schaer T.M."/>
            <person name="Refardt D."/>
            <person name="Pombert J.-F."/>
            <person name="Ebert D."/>
        </authorList>
    </citation>
    <scope>NUCLEOTIDE SEQUENCE [LARGE SCALE GENOMIC DNA]</scope>
    <source>
        <strain evidence="12 13">UGP3</strain>
        <tissue evidence="12">Spores</tissue>
    </source>
</reference>
<dbReference type="InterPro" id="IPR001805">
    <property type="entry name" value="Adenokinase"/>
</dbReference>
<evidence type="ECO:0000256" key="3">
    <source>
        <dbReference type="ARBA" id="ARBA00010688"/>
    </source>
</evidence>
<keyword evidence="7 10" id="KW-0547">Nucleotide-binding</keyword>
<evidence type="ECO:0000256" key="6">
    <source>
        <dbReference type="ARBA" id="ARBA00022726"/>
    </source>
</evidence>
<evidence type="ECO:0000256" key="8">
    <source>
        <dbReference type="ARBA" id="ARBA00022777"/>
    </source>
</evidence>
<keyword evidence="13" id="KW-1185">Reference proteome</keyword>
<dbReference type="GO" id="GO:0005829">
    <property type="term" value="C:cytosol"/>
    <property type="evidence" value="ECO:0007669"/>
    <property type="project" value="TreeGrafter"/>
</dbReference>
<dbReference type="InterPro" id="IPR002173">
    <property type="entry name" value="Carboh/pur_kinase_PfkB_CS"/>
</dbReference>
<dbReference type="EMBL" id="JMKJ01000113">
    <property type="protein sequence ID" value="KGG52145.1"/>
    <property type="molecule type" value="Genomic_DNA"/>
</dbReference>
<dbReference type="PANTHER" id="PTHR45769:SF3">
    <property type="entry name" value="ADENOSINE KINASE"/>
    <property type="match status" value="1"/>
</dbReference>
<dbReference type="InterPro" id="IPR011611">
    <property type="entry name" value="PfkB_dom"/>
</dbReference>
<organism evidence="12 13">
    <name type="scientific">Mitosporidium daphniae</name>
    <dbReference type="NCBI Taxonomy" id="1485682"/>
    <lineage>
        <taxon>Eukaryota</taxon>
        <taxon>Fungi</taxon>
        <taxon>Fungi incertae sedis</taxon>
        <taxon>Microsporidia</taxon>
        <taxon>Mitosporidium</taxon>
    </lineage>
</organism>
<dbReference type="Pfam" id="PF00294">
    <property type="entry name" value="PfkB"/>
    <property type="match status" value="2"/>
</dbReference>
<sequence>MKGLHEAAIKTGILVPGGSSLNTARCAQAILPPRQVVFFGSIGGDQFGEILQTKCNEIGLGTVFQIRDGEKTGTCIAVLNGEHKTRILFGNYDEFSHLFRKIIDKKAELNILEEEHNFPTVEGCTDELMPSLFRFSKRYPIMNIIITNGTYPTIHAINGNILSQNVQLVSPEEIADSVGAGDAFTAGFLVRYLTDQDIFSCIKLGHILAAEILKLSGVPFNLPFHNPDMGPINAK</sequence>
<keyword evidence="5 10" id="KW-0808">Transferase</keyword>
<dbReference type="GeneID" id="25258969"/>
<comment type="function">
    <text evidence="10">ATP dependent phosphorylation of adenosine and other related nucleoside analogs to monophosphate derivatives.</text>
</comment>
<keyword evidence="6 10" id="KW-0660">Purine salvage</keyword>
<gene>
    <name evidence="12" type="ORF">DI09_201p20</name>
</gene>
<feature type="domain" description="Carbohydrate kinase PfkB" evidence="11">
    <location>
        <begin position="127"/>
        <end position="219"/>
    </location>
</feature>
<keyword evidence="8 10" id="KW-0418">Kinase</keyword>
<comment type="cofactor">
    <cofactor evidence="1 10">
        <name>Mg(2+)</name>
        <dbReference type="ChEBI" id="CHEBI:18420"/>
    </cofactor>
</comment>
<comment type="pathway">
    <text evidence="2 10">Purine metabolism; AMP biosynthesis via salvage pathway; AMP from adenosine: step 1/1.</text>
</comment>
<evidence type="ECO:0000256" key="7">
    <source>
        <dbReference type="ARBA" id="ARBA00022741"/>
    </source>
</evidence>
<dbReference type="GO" id="GO:0044209">
    <property type="term" value="P:AMP salvage"/>
    <property type="evidence" value="ECO:0007669"/>
    <property type="project" value="UniProtKB-UniRule"/>
</dbReference>
<dbReference type="PRINTS" id="PR00989">
    <property type="entry name" value="ADENOKINASE"/>
</dbReference>
<comment type="catalytic activity">
    <reaction evidence="10">
        <text>adenosine + ATP = AMP + ADP + H(+)</text>
        <dbReference type="Rhea" id="RHEA:20824"/>
        <dbReference type="ChEBI" id="CHEBI:15378"/>
        <dbReference type="ChEBI" id="CHEBI:16335"/>
        <dbReference type="ChEBI" id="CHEBI:30616"/>
        <dbReference type="ChEBI" id="CHEBI:456215"/>
        <dbReference type="ChEBI" id="CHEBI:456216"/>
        <dbReference type="EC" id="2.7.1.20"/>
    </reaction>
</comment>
<name>A0A098VT35_9MICR</name>
<evidence type="ECO:0000256" key="5">
    <source>
        <dbReference type="ARBA" id="ARBA00022679"/>
    </source>
</evidence>
<evidence type="ECO:0000256" key="4">
    <source>
        <dbReference type="ARBA" id="ARBA00012119"/>
    </source>
</evidence>
<dbReference type="GO" id="GO:0004001">
    <property type="term" value="F:adenosine kinase activity"/>
    <property type="evidence" value="ECO:0007669"/>
    <property type="project" value="UniProtKB-UniRule"/>
</dbReference>
<keyword evidence="10" id="KW-0460">Magnesium</keyword>
<dbReference type="EC" id="2.7.1.20" evidence="4 10"/>
<dbReference type="Proteomes" id="UP000029725">
    <property type="component" value="Unassembled WGS sequence"/>
</dbReference>
<proteinExistence type="inferred from homology"/>